<keyword evidence="3 11" id="KW-0812">Transmembrane</keyword>
<dbReference type="EMBL" id="CP000500">
    <property type="protein sequence ID" value="ABN67730.2"/>
    <property type="molecule type" value="Genomic_DNA"/>
</dbReference>
<dbReference type="PANTHER" id="PTHR31068:SF0">
    <property type="entry name" value="MITOCHONDRIAL DISTRIBUTION AND MORPHOLOGY PROTEIN 31"/>
    <property type="match status" value="1"/>
</dbReference>
<dbReference type="AlphaFoldDB" id="A3LX33"/>
<dbReference type="GO" id="GO:0000001">
    <property type="term" value="P:mitochondrion inheritance"/>
    <property type="evidence" value="ECO:0007669"/>
    <property type="project" value="EnsemblFungi"/>
</dbReference>
<evidence type="ECO:0000256" key="11">
    <source>
        <dbReference type="SAM" id="Phobius"/>
    </source>
</evidence>
<evidence type="ECO:0000256" key="9">
    <source>
        <dbReference type="ARBA" id="ARBA00025191"/>
    </source>
</evidence>
<dbReference type="GeneID" id="4839980"/>
<dbReference type="RefSeq" id="XP_001385759.2">
    <property type="nucleotide sequence ID" value="XM_001385722.1"/>
</dbReference>
<evidence type="ECO:0000313" key="12">
    <source>
        <dbReference type="EMBL" id="ABN67730.2"/>
    </source>
</evidence>
<organism evidence="12 13">
    <name type="scientific">Scheffersomyces stipitis (strain ATCC 58785 / CBS 6054 / NBRC 10063 / NRRL Y-11545)</name>
    <name type="common">Yeast</name>
    <name type="synonym">Pichia stipitis</name>
    <dbReference type="NCBI Taxonomy" id="322104"/>
    <lineage>
        <taxon>Eukaryota</taxon>
        <taxon>Fungi</taxon>
        <taxon>Dikarya</taxon>
        <taxon>Ascomycota</taxon>
        <taxon>Saccharomycotina</taxon>
        <taxon>Pichiomycetes</taxon>
        <taxon>Debaryomycetaceae</taxon>
        <taxon>Scheffersomyces</taxon>
    </lineage>
</organism>
<feature type="region of interest" description="Disordered" evidence="10">
    <location>
        <begin position="59"/>
        <end position="84"/>
    </location>
</feature>
<keyword evidence="4" id="KW-0999">Mitochondrion inner membrane</keyword>
<feature type="transmembrane region" description="Helical" evidence="11">
    <location>
        <begin position="135"/>
        <end position="166"/>
    </location>
</feature>
<evidence type="ECO:0000256" key="6">
    <source>
        <dbReference type="ARBA" id="ARBA00022989"/>
    </source>
</evidence>
<evidence type="ECO:0000256" key="2">
    <source>
        <dbReference type="ARBA" id="ARBA00005687"/>
    </source>
</evidence>
<keyword evidence="6 11" id="KW-1133">Transmembrane helix</keyword>
<evidence type="ECO:0000256" key="1">
    <source>
        <dbReference type="ARBA" id="ARBA00004273"/>
    </source>
</evidence>
<evidence type="ECO:0000256" key="10">
    <source>
        <dbReference type="SAM" id="MobiDB-lite"/>
    </source>
</evidence>
<keyword evidence="8 11" id="KW-0472">Membrane</keyword>
<dbReference type="KEGG" id="pic:PICST_32678"/>
<dbReference type="eggNOG" id="ENOG502QQJG">
    <property type="taxonomic scope" value="Eukaryota"/>
</dbReference>
<keyword evidence="13" id="KW-1185">Reference proteome</keyword>
<sequence length="603" mass="69828">MISFRLFGPNISKRLGPPLVARTSIVKPLKLFYPSATIIPRRFNPVHIYSIRNYTSKDNGIRSEKSNSLKKPSDGQKDSSQQPHNLQEELANLNRVTKEQLLARANNIFSRFKIRFRWLLKKSNRPFNTDDYSAIFSWLVMGNVLMFFLATTTFFSIIIFTANTVLAQEFVARKLGDFITRNSNLAVTFENAVVPGWSDGKISFRKCFVSKRPRLSNRFSKGSQAEAYAASISKYEEEEYDDGNYTQFDLTIEEVNISLSFSKWVNGTGIVDNMEMKGVRGVVDRTHVHWDPDDDATNYLNKYQPGDFEFEDFKMEDVLFTLMQPNGFRPFEVAIYNCELSRLRKHWLFYDFLNANIMSGAYDNSLFTIHKKQRLNDFSEDGETTPQSWKRVTRMRVDNLNIDHLNTGLEGPFGWISSGRVDMIGDVMVPQENEDLNMTELVSVIAESIKKEANRYKNPEVTKPPKHPDQHMRLTRNDINDISKYFVLDLTIRLHNVRASVPFQTPELTYINYALIRPIVAYINSKNTFIKIHNRIVKNIEDFSGSWTIYDSLLMDDISEEVYDNFVDYVADEEARYVRMKKVGFWSIQLIFQVIVFGLGALT</sequence>
<proteinExistence type="inferred from homology"/>
<protein>
    <submittedName>
        <fullName evidence="12">Mitochondrial distribution and morphology protein 31, mitochondrial</fullName>
    </submittedName>
</protein>
<evidence type="ECO:0000256" key="4">
    <source>
        <dbReference type="ARBA" id="ARBA00022792"/>
    </source>
</evidence>
<keyword evidence="7" id="KW-0496">Mitochondrion</keyword>
<evidence type="ECO:0000256" key="5">
    <source>
        <dbReference type="ARBA" id="ARBA00022946"/>
    </source>
</evidence>
<dbReference type="HOGENOM" id="CLU_016236_2_1_1"/>
<dbReference type="Pfam" id="PF08118">
    <property type="entry name" value="MDM31_MDM32"/>
    <property type="match status" value="1"/>
</dbReference>
<dbReference type="GO" id="GO:1900208">
    <property type="term" value="P:regulation of cardiolipin metabolic process"/>
    <property type="evidence" value="ECO:0007669"/>
    <property type="project" value="EnsemblFungi"/>
</dbReference>
<comment type="subcellular location">
    <subcellularLocation>
        <location evidence="1">Mitochondrion inner membrane</location>
    </subcellularLocation>
</comment>
<dbReference type="Proteomes" id="UP000002258">
    <property type="component" value="Chromosome 6"/>
</dbReference>
<dbReference type="GO" id="GO:0007005">
    <property type="term" value="P:mitochondrion organization"/>
    <property type="evidence" value="ECO:0007669"/>
    <property type="project" value="EnsemblFungi"/>
</dbReference>
<name>A3LX33_PICST</name>
<dbReference type="PANTHER" id="PTHR31068">
    <property type="entry name" value="MITOCHONDRIAL DISTRIBUTION AND MORPHOLOGY PROTEIN 31"/>
    <property type="match status" value="1"/>
</dbReference>
<reference evidence="12 13" key="1">
    <citation type="journal article" date="2007" name="Nat. Biotechnol.">
        <title>Genome sequence of the lignocellulose-bioconverting and xylose-fermenting yeast Pichia stipitis.</title>
        <authorList>
            <person name="Jeffries T.W."/>
            <person name="Grigoriev I.V."/>
            <person name="Grimwood J."/>
            <person name="Laplaza J.M."/>
            <person name="Aerts A."/>
            <person name="Salamov A."/>
            <person name="Schmutz J."/>
            <person name="Lindquist E."/>
            <person name="Dehal P."/>
            <person name="Shapiro H."/>
            <person name="Jin Y.S."/>
            <person name="Passoth V."/>
            <person name="Richardson P.M."/>
        </authorList>
    </citation>
    <scope>NUCLEOTIDE SEQUENCE [LARGE SCALE GENOMIC DNA]</scope>
    <source>
        <strain evidence="13">ATCC 58785 / CBS 6054 / NBRC 10063 / NRRL Y-11545</strain>
    </source>
</reference>
<dbReference type="OMA" id="DFLCAEN"/>
<dbReference type="OrthoDB" id="17678at2759"/>
<evidence type="ECO:0000256" key="3">
    <source>
        <dbReference type="ARBA" id="ARBA00022692"/>
    </source>
</evidence>
<gene>
    <name evidence="12" type="primary">MDM31</name>
    <name evidence="12" type="ORF">PICST_32678</name>
</gene>
<dbReference type="GO" id="GO:0006873">
    <property type="term" value="P:intracellular monoatomic ion homeostasis"/>
    <property type="evidence" value="ECO:0007669"/>
    <property type="project" value="EnsemblFungi"/>
</dbReference>
<evidence type="ECO:0000313" key="13">
    <source>
        <dbReference type="Proteomes" id="UP000002258"/>
    </source>
</evidence>
<dbReference type="GO" id="GO:0005743">
    <property type="term" value="C:mitochondrial inner membrane"/>
    <property type="evidence" value="ECO:0007669"/>
    <property type="project" value="UniProtKB-SubCell"/>
</dbReference>
<dbReference type="InParanoid" id="A3LX33"/>
<dbReference type="FunCoup" id="A3LX33">
    <property type="interactions" value="30"/>
</dbReference>
<keyword evidence="5" id="KW-0809">Transit peptide</keyword>
<comment type="function">
    <text evidence="9">Involved in the organization of the mitochondrial membranes and the global structure of the mitochondria. Also required for mitochondrial distribution and mobility as well as for the maintenance of mitochondrial DNA nucleoids structures.</text>
</comment>
<evidence type="ECO:0000256" key="8">
    <source>
        <dbReference type="ARBA" id="ARBA00023136"/>
    </source>
</evidence>
<accession>A3LX33</accession>
<feature type="transmembrane region" description="Helical" evidence="11">
    <location>
        <begin position="583"/>
        <end position="602"/>
    </location>
</feature>
<feature type="compositionally biased region" description="Basic and acidic residues" evidence="10">
    <location>
        <begin position="59"/>
        <end position="77"/>
    </location>
</feature>
<comment type="similarity">
    <text evidence="2">Belongs to the MDM31/MDM32 family.</text>
</comment>
<dbReference type="InterPro" id="IPR012571">
    <property type="entry name" value="Mdm31/Mdm32"/>
</dbReference>
<evidence type="ECO:0000256" key="7">
    <source>
        <dbReference type="ARBA" id="ARBA00023128"/>
    </source>
</evidence>